<dbReference type="InterPro" id="IPR029030">
    <property type="entry name" value="Caspase-like_dom_sf"/>
</dbReference>
<reference evidence="2 3" key="1">
    <citation type="submission" date="2018-03" db="EMBL/GenBank/DDBJ databases">
        <title>Genomic Encyclopedia of Archaeal and Bacterial Type Strains, Phase II (KMG-II): from individual species to whole genera.</title>
        <authorList>
            <person name="Goeker M."/>
        </authorList>
    </citation>
    <scope>NUCLEOTIDE SEQUENCE [LARGE SCALE GENOMIC DNA]</scope>
    <source>
        <strain evidence="2 3">DSM 43146</strain>
    </source>
</reference>
<comment type="caution">
    <text evidence="2">The sequence shown here is derived from an EMBL/GenBank/DDBJ whole genome shotgun (WGS) entry which is preliminary data.</text>
</comment>
<dbReference type="Pfam" id="PF00656">
    <property type="entry name" value="Peptidase_C14"/>
    <property type="match status" value="1"/>
</dbReference>
<sequence>MRLPDFTESRAVLIGTARYDNPYLANLPAAANNVTELESRLTDSAYSGFRRENCASVVNPRSDREVLLPLAKAAEEARDLLFVYFAGHGILGENGGLRLGLRISQRKPPTMSVRFDEFSELILGSSARTKVVVLDCCYSGRATADLHMSGEADSPDDEAVEQAAAQLDTRGLYVLTSSAGNKPSLAPEGERFTAFTGRLLDLIDSGIPGGPELLTMQALYAAVDEELQHRKLPRPQQYNSNLAGEAALFRNRALLRPAATTEVKRVVGRHRRPWRPPTDPAARGWLRAAGGGLCLVLAAGAMAASESVAPVPAPCAAPTAIRMLVPLDAVEMFTGIADDYEYATRGGGFCQRVRVNVSGASRDDAARAFALSWRTPPDASDQDRLLLRRVGLPPDVWVADLGVDMAAVQATVAGIDGAEVSIPGDPERWSLAESPIVLAEPGVPGDAPTNRVSLEWSEIVAGRDTGRRITGVVRPDPDTTTVGRLVNASLYREDVESPAAHSRVQRLLDIAAVNAGQGIGAPDVAGLLCRPDRTALIVAEWQLVRHNASRCGDTGQAPWNYLYPSDTRWLDYPMVQPAWAREQSDRIRRTADDFTSWLRTSAGDRALAGNGLRPRSVGPDAGMIGRNGAQTGWFIKMPYRTGTADLERAATAYETARQPATVLVAIDGSGSMTARSGGRTRFDAALDGIAASVAAMGPRDDFGLFVFSTAIKGGITEIAGDAARATQQARGYPPAGGTPLYQAVDHGVQRLREGKGAAPGTDRHRILVVLTDGEDTTRHALPQLTDDSVQVVIVNVGMSGCPDAKLSALTKRHGDCIGVPSGLVDVKVTEQIERLWQKEAAR</sequence>
<evidence type="ECO:0000313" key="3">
    <source>
        <dbReference type="Proteomes" id="UP000239415"/>
    </source>
</evidence>
<dbReference type="Gene3D" id="3.40.50.410">
    <property type="entry name" value="von Willebrand factor, type A domain"/>
    <property type="match status" value="1"/>
</dbReference>
<proteinExistence type="predicted"/>
<dbReference type="InterPro" id="IPR036465">
    <property type="entry name" value="vWFA_dom_sf"/>
</dbReference>
<gene>
    <name evidence="2" type="ORF">CLV67_105146</name>
</gene>
<accession>A0A2T0KF20</accession>
<feature type="domain" description="VWFA" evidence="1">
    <location>
        <begin position="661"/>
        <end position="839"/>
    </location>
</feature>
<organism evidence="2 3">
    <name type="scientific">Actinoplanes italicus</name>
    <dbReference type="NCBI Taxonomy" id="113567"/>
    <lineage>
        <taxon>Bacteria</taxon>
        <taxon>Bacillati</taxon>
        <taxon>Actinomycetota</taxon>
        <taxon>Actinomycetes</taxon>
        <taxon>Micromonosporales</taxon>
        <taxon>Micromonosporaceae</taxon>
        <taxon>Actinoplanes</taxon>
    </lineage>
</organism>
<dbReference type="CDD" id="cd00198">
    <property type="entry name" value="vWFA"/>
    <property type="match status" value="1"/>
</dbReference>
<dbReference type="SMART" id="SM00327">
    <property type="entry name" value="VWA"/>
    <property type="match status" value="1"/>
</dbReference>
<evidence type="ECO:0000313" key="2">
    <source>
        <dbReference type="EMBL" id="PRX21969.1"/>
    </source>
</evidence>
<dbReference type="RefSeq" id="WP_146169136.1">
    <property type="nucleotide sequence ID" value="NZ_BOMO01000035.1"/>
</dbReference>
<protein>
    <submittedName>
        <fullName evidence="2">Caspase domain-containing protein</fullName>
    </submittedName>
</protein>
<keyword evidence="3" id="KW-1185">Reference proteome</keyword>
<dbReference type="EMBL" id="PVMZ01000005">
    <property type="protein sequence ID" value="PRX21969.1"/>
    <property type="molecule type" value="Genomic_DNA"/>
</dbReference>
<dbReference type="SUPFAM" id="SSF53300">
    <property type="entry name" value="vWA-like"/>
    <property type="match status" value="1"/>
</dbReference>
<dbReference type="AlphaFoldDB" id="A0A2T0KF20"/>
<dbReference type="InterPro" id="IPR002035">
    <property type="entry name" value="VWF_A"/>
</dbReference>
<dbReference type="OrthoDB" id="4464809at2"/>
<dbReference type="Proteomes" id="UP000239415">
    <property type="component" value="Unassembled WGS sequence"/>
</dbReference>
<name>A0A2T0KF20_9ACTN</name>
<dbReference type="PROSITE" id="PS50234">
    <property type="entry name" value="VWFA"/>
    <property type="match status" value="1"/>
</dbReference>
<dbReference type="Pfam" id="PF13519">
    <property type="entry name" value="VWA_2"/>
    <property type="match status" value="1"/>
</dbReference>
<dbReference type="GO" id="GO:0004197">
    <property type="term" value="F:cysteine-type endopeptidase activity"/>
    <property type="evidence" value="ECO:0007669"/>
    <property type="project" value="InterPro"/>
</dbReference>
<evidence type="ECO:0000259" key="1">
    <source>
        <dbReference type="PROSITE" id="PS50234"/>
    </source>
</evidence>
<dbReference type="SUPFAM" id="SSF52129">
    <property type="entry name" value="Caspase-like"/>
    <property type="match status" value="1"/>
</dbReference>
<dbReference type="NCBIfam" id="NF047832">
    <property type="entry name" value="caspase_w_EACC1"/>
    <property type="match status" value="1"/>
</dbReference>
<dbReference type="GO" id="GO:0006508">
    <property type="term" value="P:proteolysis"/>
    <property type="evidence" value="ECO:0007669"/>
    <property type="project" value="InterPro"/>
</dbReference>
<dbReference type="Gene3D" id="3.40.50.1460">
    <property type="match status" value="1"/>
</dbReference>
<dbReference type="InterPro" id="IPR011600">
    <property type="entry name" value="Pept_C14_caspase"/>
</dbReference>